<organism evidence="1 2">
    <name type="scientific">Nocardia nova SH22a</name>
    <dbReference type="NCBI Taxonomy" id="1415166"/>
    <lineage>
        <taxon>Bacteria</taxon>
        <taxon>Bacillati</taxon>
        <taxon>Actinomycetota</taxon>
        <taxon>Actinomycetes</taxon>
        <taxon>Mycobacteriales</taxon>
        <taxon>Nocardiaceae</taxon>
        <taxon>Nocardia</taxon>
    </lineage>
</organism>
<dbReference type="PATRIC" id="fig|1415166.3.peg.6196"/>
<dbReference type="RefSeq" id="WP_025352142.1">
    <property type="nucleotide sequence ID" value="NZ_CP006850.1"/>
</dbReference>
<evidence type="ECO:0000313" key="1">
    <source>
        <dbReference type="EMBL" id="AHH20794.1"/>
    </source>
</evidence>
<dbReference type="Proteomes" id="UP000019150">
    <property type="component" value="Chromosome"/>
</dbReference>
<reference evidence="1 2" key="1">
    <citation type="journal article" date="2014" name="Appl. Environ. Microbiol.">
        <title>Insights into the Microbial Degradation of Rubber and Gutta-Percha by Analysis of the Complete Genome of Nocardia nova SH22a.</title>
        <authorList>
            <person name="Luo Q."/>
            <person name="Hiessl S."/>
            <person name="Poehlein A."/>
            <person name="Daniel R."/>
            <person name="Steinbuchel A."/>
        </authorList>
    </citation>
    <scope>NUCLEOTIDE SEQUENCE [LARGE SCALE GENOMIC DNA]</scope>
    <source>
        <strain evidence="1">SH22a</strain>
    </source>
</reference>
<dbReference type="EMBL" id="CP006850">
    <property type="protein sequence ID" value="AHH20794.1"/>
    <property type="molecule type" value="Genomic_DNA"/>
</dbReference>
<dbReference type="KEGG" id="nno:NONO_c60180"/>
<dbReference type="STRING" id="1415166.NONO_c60180"/>
<proteinExistence type="predicted"/>
<evidence type="ECO:0000313" key="2">
    <source>
        <dbReference type="Proteomes" id="UP000019150"/>
    </source>
</evidence>
<name>W5TNQ3_9NOCA</name>
<dbReference type="AlphaFoldDB" id="W5TNQ3"/>
<dbReference type="HOGENOM" id="CLU_1729487_0_0_11"/>
<keyword evidence="2" id="KW-1185">Reference proteome</keyword>
<accession>W5TNQ3</accession>
<gene>
    <name evidence="1" type="ORF">NONO_c60180</name>
</gene>
<protein>
    <submittedName>
        <fullName evidence="1">Uncharacterized protein</fullName>
    </submittedName>
</protein>
<sequence length="151" mass="16732">MSDLSPADIADQFGIQGLAVKDGVTTLTTKPTSEEARELVLAMSLACGRMLDDDQAPNYVEFEVQPAGHPGYIVHVRRQPGRSPHSLRLEAEKRAERAEAIVERVREYVDELTSVLVVGGSSSEQHVFDTERRIGLMLNTLIRKETDTDVQ</sequence>